<dbReference type="InterPro" id="IPR050895">
    <property type="entry name" value="XK-related_scramblase"/>
</dbReference>
<feature type="transmembrane region" description="Helical" evidence="7">
    <location>
        <begin position="342"/>
        <end position="364"/>
    </location>
</feature>
<keyword evidence="6 7" id="KW-0472">Membrane</keyword>
<protein>
    <recommendedName>
        <fullName evidence="7">XK-related protein</fullName>
    </recommendedName>
</protein>
<reference evidence="9" key="3">
    <citation type="submission" date="2015-06" db="UniProtKB">
        <authorList>
            <consortium name="EnsemblMetazoa"/>
        </authorList>
    </citation>
    <scope>IDENTIFICATION</scope>
</reference>
<dbReference type="GO" id="GO:1902742">
    <property type="term" value="P:apoptotic process involved in development"/>
    <property type="evidence" value="ECO:0007669"/>
    <property type="project" value="TreeGrafter"/>
</dbReference>
<evidence type="ECO:0000256" key="6">
    <source>
        <dbReference type="ARBA" id="ARBA00023136"/>
    </source>
</evidence>
<dbReference type="EMBL" id="AMQN01001758">
    <property type="status" value="NOT_ANNOTATED_CDS"/>
    <property type="molecule type" value="Genomic_DNA"/>
</dbReference>
<dbReference type="EMBL" id="KB305378">
    <property type="protein sequence ID" value="ELU01110.1"/>
    <property type="molecule type" value="Genomic_DNA"/>
</dbReference>
<comment type="similarity">
    <text evidence="2 7">Belongs to the XK family.</text>
</comment>
<dbReference type="Pfam" id="PF09815">
    <property type="entry name" value="XK-related"/>
    <property type="match status" value="1"/>
</dbReference>
<evidence type="ECO:0000256" key="7">
    <source>
        <dbReference type="RuleBase" id="RU910716"/>
    </source>
</evidence>
<evidence type="ECO:0000256" key="5">
    <source>
        <dbReference type="ARBA" id="ARBA00022989"/>
    </source>
</evidence>
<dbReference type="FunCoup" id="R7U435">
    <property type="interactions" value="327"/>
</dbReference>
<dbReference type="GO" id="GO:0005886">
    <property type="term" value="C:plasma membrane"/>
    <property type="evidence" value="ECO:0007669"/>
    <property type="project" value="UniProtKB-SubCell"/>
</dbReference>
<feature type="transmembrane region" description="Helical" evidence="7">
    <location>
        <begin position="281"/>
        <end position="301"/>
    </location>
</feature>
<feature type="transmembrane region" description="Helical" evidence="7">
    <location>
        <begin position="56"/>
        <end position="82"/>
    </location>
</feature>
<name>R7U435_CAPTE</name>
<evidence type="ECO:0000313" key="8">
    <source>
        <dbReference type="EMBL" id="ELU01110.1"/>
    </source>
</evidence>
<organism evidence="8">
    <name type="scientific">Capitella teleta</name>
    <name type="common">Polychaete worm</name>
    <dbReference type="NCBI Taxonomy" id="283909"/>
    <lineage>
        <taxon>Eukaryota</taxon>
        <taxon>Metazoa</taxon>
        <taxon>Spiralia</taxon>
        <taxon>Lophotrochozoa</taxon>
        <taxon>Annelida</taxon>
        <taxon>Polychaeta</taxon>
        <taxon>Sedentaria</taxon>
        <taxon>Scolecida</taxon>
        <taxon>Capitellidae</taxon>
        <taxon>Capitella</taxon>
    </lineage>
</organism>
<dbReference type="PANTHER" id="PTHR16024:SF6">
    <property type="entry name" value="XK-RELATED PROTEIN"/>
    <property type="match status" value="1"/>
</dbReference>
<comment type="subcellular location">
    <subcellularLocation>
        <location evidence="1">Cell membrane</location>
        <topology evidence="1">Multi-pass membrane protein</topology>
    </subcellularLocation>
    <subcellularLocation>
        <location evidence="7">Membrane</location>
        <topology evidence="7">Multi-pass membrane protein</topology>
    </subcellularLocation>
</comment>
<keyword evidence="3" id="KW-1003">Cell membrane</keyword>
<evidence type="ECO:0000256" key="3">
    <source>
        <dbReference type="ARBA" id="ARBA00022475"/>
    </source>
</evidence>
<dbReference type="EnsemblMetazoa" id="CapteT94251">
    <property type="protein sequence ID" value="CapteP94251"/>
    <property type="gene ID" value="CapteG94251"/>
</dbReference>
<feature type="transmembrane region" description="Helical" evidence="7">
    <location>
        <begin position="253"/>
        <end position="275"/>
    </location>
</feature>
<feature type="transmembrane region" description="Helical" evidence="7">
    <location>
        <begin position="108"/>
        <end position="126"/>
    </location>
</feature>
<dbReference type="PANTHER" id="PTHR16024">
    <property type="entry name" value="XK-RELATED PROTEIN"/>
    <property type="match status" value="1"/>
</dbReference>
<evidence type="ECO:0000256" key="2">
    <source>
        <dbReference type="ARBA" id="ARBA00008789"/>
    </source>
</evidence>
<reference evidence="8 10" key="2">
    <citation type="journal article" date="2013" name="Nature">
        <title>Insights into bilaterian evolution from three spiralian genomes.</title>
        <authorList>
            <person name="Simakov O."/>
            <person name="Marletaz F."/>
            <person name="Cho S.J."/>
            <person name="Edsinger-Gonzales E."/>
            <person name="Havlak P."/>
            <person name="Hellsten U."/>
            <person name="Kuo D.H."/>
            <person name="Larsson T."/>
            <person name="Lv J."/>
            <person name="Arendt D."/>
            <person name="Savage R."/>
            <person name="Osoegawa K."/>
            <person name="de Jong P."/>
            <person name="Grimwood J."/>
            <person name="Chapman J.A."/>
            <person name="Shapiro H."/>
            <person name="Aerts A."/>
            <person name="Otillar R.P."/>
            <person name="Terry A.Y."/>
            <person name="Boore J.L."/>
            <person name="Grigoriev I.V."/>
            <person name="Lindberg D.R."/>
            <person name="Seaver E.C."/>
            <person name="Weisblat D.A."/>
            <person name="Putnam N.H."/>
            <person name="Rokhsar D.S."/>
        </authorList>
    </citation>
    <scope>NUCLEOTIDE SEQUENCE</scope>
    <source>
        <strain evidence="8 10">I ESC-2004</strain>
    </source>
</reference>
<keyword evidence="4 7" id="KW-0812">Transmembrane</keyword>
<sequence>MHSVQLGTVDDIDFSAIKLAPSVCDLVHIIVGIVSYLFDVGSDCWVAYTHFVHYNWWWFSLTLGFVIVPSLVMTSFSTAWYIQDHRDFHRIKHDDHSSKKKKVSTRRWVARFLFLFFQVAPLLRYLDSIIFCCRSWMANKKGEPHVVRLWYKRMLHEKTDAALLRLMECFMEAAPQLVLQLYIISINGLHDEWWNGEITKQLHHTDSYFSYAAAAQVLSCVTSLFSMSWAMAAYHKTLRLSLPDKRNLTRKGFALILLWRVFTIWARISAMALFASQVHPGVFTGVIVLHWLGMFIWCLTMKTRFCKHSWQEPFFKAVVSVVYIFEFLNLSKGHTRFRYILFYSFVYLENLVMMIVWFVMGFWIGGINTRWFHEGAVVCIVLGFFVGVTFQMVYYKFYHPNNETPYNEHGPIKCCLSWAEVCPLQKELHPKENAGTNVSHDVIGMSHMTSL</sequence>
<evidence type="ECO:0000256" key="4">
    <source>
        <dbReference type="ARBA" id="ARBA00022692"/>
    </source>
</evidence>
<gene>
    <name evidence="8" type="ORF">CAPTEDRAFT_94251</name>
</gene>
<evidence type="ECO:0000256" key="1">
    <source>
        <dbReference type="ARBA" id="ARBA00004651"/>
    </source>
</evidence>
<accession>R7U435</accession>
<dbReference type="InterPro" id="IPR018629">
    <property type="entry name" value="XK-rel"/>
</dbReference>
<evidence type="ECO:0000313" key="9">
    <source>
        <dbReference type="EnsemblMetazoa" id="CapteP94251"/>
    </source>
</evidence>
<dbReference type="GO" id="GO:0043652">
    <property type="term" value="P:engulfment of apoptotic cell"/>
    <property type="evidence" value="ECO:0007669"/>
    <property type="project" value="TreeGrafter"/>
</dbReference>
<dbReference type="OrthoDB" id="6136301at2759"/>
<dbReference type="AlphaFoldDB" id="R7U435"/>
<keyword evidence="10" id="KW-1185">Reference proteome</keyword>
<dbReference type="OMA" id="NIWPHEA"/>
<keyword evidence="5 7" id="KW-1133">Transmembrane helix</keyword>
<proteinExistence type="inferred from homology"/>
<dbReference type="HOGENOM" id="CLU_028534_4_1_1"/>
<evidence type="ECO:0000313" key="10">
    <source>
        <dbReference type="Proteomes" id="UP000014760"/>
    </source>
</evidence>
<feature type="transmembrane region" description="Helical" evidence="7">
    <location>
        <begin position="208"/>
        <end position="232"/>
    </location>
</feature>
<reference evidence="10" key="1">
    <citation type="submission" date="2012-12" db="EMBL/GenBank/DDBJ databases">
        <authorList>
            <person name="Hellsten U."/>
            <person name="Grimwood J."/>
            <person name="Chapman J.A."/>
            <person name="Shapiro H."/>
            <person name="Aerts A."/>
            <person name="Otillar R.P."/>
            <person name="Terry A.Y."/>
            <person name="Boore J.L."/>
            <person name="Simakov O."/>
            <person name="Marletaz F."/>
            <person name="Cho S.-J."/>
            <person name="Edsinger-Gonzales E."/>
            <person name="Havlak P."/>
            <person name="Kuo D.-H."/>
            <person name="Larsson T."/>
            <person name="Lv J."/>
            <person name="Arendt D."/>
            <person name="Savage R."/>
            <person name="Osoegawa K."/>
            <person name="de Jong P."/>
            <person name="Lindberg D.R."/>
            <person name="Seaver E.C."/>
            <person name="Weisblat D.A."/>
            <person name="Putnam N.H."/>
            <person name="Grigoriev I.V."/>
            <person name="Rokhsar D.S."/>
        </authorList>
    </citation>
    <scope>NUCLEOTIDE SEQUENCE</scope>
    <source>
        <strain evidence="10">I ESC-2004</strain>
    </source>
</reference>
<dbReference type="Proteomes" id="UP000014760">
    <property type="component" value="Unassembled WGS sequence"/>
</dbReference>
<feature type="transmembrane region" description="Helical" evidence="7">
    <location>
        <begin position="376"/>
        <end position="395"/>
    </location>
</feature>
<dbReference type="GO" id="GO:0070782">
    <property type="term" value="P:phosphatidylserine exposure on apoptotic cell surface"/>
    <property type="evidence" value="ECO:0007669"/>
    <property type="project" value="TreeGrafter"/>
</dbReference>